<reference evidence="1 2" key="1">
    <citation type="journal article" date="2019" name="Commun. Biol.">
        <title>The bagworm genome reveals a unique fibroin gene that provides high tensile strength.</title>
        <authorList>
            <person name="Kono N."/>
            <person name="Nakamura H."/>
            <person name="Ohtoshi R."/>
            <person name="Tomita M."/>
            <person name="Numata K."/>
            <person name="Arakawa K."/>
        </authorList>
    </citation>
    <scope>NUCLEOTIDE SEQUENCE [LARGE SCALE GENOMIC DNA]</scope>
</reference>
<organism evidence="1 2">
    <name type="scientific">Eumeta variegata</name>
    <name type="common">Bagworm moth</name>
    <name type="synonym">Eumeta japonica</name>
    <dbReference type="NCBI Taxonomy" id="151549"/>
    <lineage>
        <taxon>Eukaryota</taxon>
        <taxon>Metazoa</taxon>
        <taxon>Ecdysozoa</taxon>
        <taxon>Arthropoda</taxon>
        <taxon>Hexapoda</taxon>
        <taxon>Insecta</taxon>
        <taxon>Pterygota</taxon>
        <taxon>Neoptera</taxon>
        <taxon>Endopterygota</taxon>
        <taxon>Lepidoptera</taxon>
        <taxon>Glossata</taxon>
        <taxon>Ditrysia</taxon>
        <taxon>Tineoidea</taxon>
        <taxon>Psychidae</taxon>
        <taxon>Oiketicinae</taxon>
        <taxon>Eumeta</taxon>
    </lineage>
</organism>
<accession>A0A4C1UBY0</accession>
<sequence>MSSGRPIGSLRRLLLHYGTAPARSVPTRRDFPDNAPVELISSASLWLSPAKRRVLSATTSVVTISSLRRPLKGHECEVAASTIAFHPLTESSSGQPPSPFYHPSFSSSIRYPICYQKADNVPVTPPGSRMSMAGVDHLLSDGPPARLPLVYAIKKFTIE</sequence>
<name>A0A4C1UBY0_EUMVA</name>
<evidence type="ECO:0000313" key="2">
    <source>
        <dbReference type="Proteomes" id="UP000299102"/>
    </source>
</evidence>
<dbReference type="EMBL" id="BGZK01000154">
    <property type="protein sequence ID" value="GBP23849.1"/>
    <property type="molecule type" value="Genomic_DNA"/>
</dbReference>
<gene>
    <name evidence="1" type="ORF">EVAR_86226_1</name>
</gene>
<evidence type="ECO:0000313" key="1">
    <source>
        <dbReference type="EMBL" id="GBP23849.1"/>
    </source>
</evidence>
<protein>
    <submittedName>
        <fullName evidence="1">Uncharacterized protein</fullName>
    </submittedName>
</protein>
<proteinExistence type="predicted"/>
<comment type="caution">
    <text evidence="1">The sequence shown here is derived from an EMBL/GenBank/DDBJ whole genome shotgun (WGS) entry which is preliminary data.</text>
</comment>
<keyword evidence="2" id="KW-1185">Reference proteome</keyword>
<dbReference type="Proteomes" id="UP000299102">
    <property type="component" value="Unassembled WGS sequence"/>
</dbReference>
<dbReference type="AlphaFoldDB" id="A0A4C1UBY0"/>